<evidence type="ECO:0000313" key="7">
    <source>
        <dbReference type="EMBL" id="RMI40694.1"/>
    </source>
</evidence>
<keyword evidence="8" id="KW-1185">Reference proteome</keyword>
<dbReference type="Pfam" id="PF07690">
    <property type="entry name" value="MFS_1"/>
    <property type="match status" value="1"/>
</dbReference>
<dbReference type="SUPFAM" id="SSF103473">
    <property type="entry name" value="MFS general substrate transporter"/>
    <property type="match status" value="1"/>
</dbReference>
<feature type="transmembrane region" description="Helical" evidence="5">
    <location>
        <begin position="6"/>
        <end position="26"/>
    </location>
</feature>
<sequence>LVAASAFVGAVTVVAPVLGPLAAGLAPPDRRGTVSGILLGGSIGGMLLSRTLGGFAGEAFGWRAPYVGAAALTLVSAAVLARVLPRTEPASRERYPALLAAPLRLLRTEPGLRRSCFFQAAIFGGFSAAWTGVALLLTGPAYGLTTRAVGLLALVNAATMFCTPLAGRLADRRGPDAVNRVSMLAVLASAPVLALGGLGGTAGLAALVAGFLVLDVAMQSGMVANQVRVYALSDSERSRLNTAYMTCAYLGGSLGSWLGAHAFARFGWGGVCGLVAVLAVLALGKAARSPAGSQKRVGSQGA</sequence>
<dbReference type="PANTHER" id="PTHR42910">
    <property type="entry name" value="TRANSPORTER SCO4007-RELATED"/>
    <property type="match status" value="1"/>
</dbReference>
<protein>
    <submittedName>
        <fullName evidence="7">MFS transporter</fullName>
    </submittedName>
</protein>
<dbReference type="Proteomes" id="UP000282674">
    <property type="component" value="Unassembled WGS sequence"/>
</dbReference>
<evidence type="ECO:0000259" key="6">
    <source>
        <dbReference type="PROSITE" id="PS50850"/>
    </source>
</evidence>
<feature type="transmembrane region" description="Helical" evidence="5">
    <location>
        <begin position="64"/>
        <end position="84"/>
    </location>
</feature>
<dbReference type="GO" id="GO:0005886">
    <property type="term" value="C:plasma membrane"/>
    <property type="evidence" value="ECO:0007669"/>
    <property type="project" value="UniProtKB-SubCell"/>
</dbReference>
<evidence type="ECO:0000256" key="3">
    <source>
        <dbReference type="ARBA" id="ARBA00022989"/>
    </source>
</evidence>
<keyword evidence="3 5" id="KW-1133">Transmembrane helix</keyword>
<dbReference type="InterPro" id="IPR020846">
    <property type="entry name" value="MFS_dom"/>
</dbReference>
<dbReference type="AlphaFoldDB" id="A0A3M2LT78"/>
<keyword evidence="2 5" id="KW-0812">Transmembrane</keyword>
<dbReference type="InterPro" id="IPR036259">
    <property type="entry name" value="MFS_trans_sf"/>
</dbReference>
<feature type="transmembrane region" description="Helical" evidence="5">
    <location>
        <begin position="149"/>
        <end position="169"/>
    </location>
</feature>
<dbReference type="InterPro" id="IPR011701">
    <property type="entry name" value="MFS"/>
</dbReference>
<accession>A0A3M2LT78</accession>
<feature type="transmembrane region" description="Helical" evidence="5">
    <location>
        <begin position="266"/>
        <end position="286"/>
    </location>
</feature>
<keyword evidence="4 5" id="KW-0472">Membrane</keyword>
<dbReference type="RefSeq" id="WP_147481646.1">
    <property type="nucleotide sequence ID" value="NZ_RFFG01000051.1"/>
</dbReference>
<organism evidence="7 8">
    <name type="scientific">Actinomadura harenae</name>
    <dbReference type="NCBI Taxonomy" id="2483351"/>
    <lineage>
        <taxon>Bacteria</taxon>
        <taxon>Bacillati</taxon>
        <taxon>Actinomycetota</taxon>
        <taxon>Actinomycetes</taxon>
        <taxon>Streptosporangiales</taxon>
        <taxon>Thermomonosporaceae</taxon>
        <taxon>Actinomadura</taxon>
    </lineage>
</organism>
<evidence type="ECO:0000256" key="4">
    <source>
        <dbReference type="ARBA" id="ARBA00023136"/>
    </source>
</evidence>
<reference evidence="7 8" key="1">
    <citation type="submission" date="2018-10" db="EMBL/GenBank/DDBJ databases">
        <title>Isolation from soil.</title>
        <authorList>
            <person name="Hu J."/>
        </authorList>
    </citation>
    <scope>NUCLEOTIDE SEQUENCE [LARGE SCALE GENOMIC DNA]</scope>
    <source>
        <strain evidence="7 8">NEAU-Ht49</strain>
    </source>
</reference>
<feature type="non-terminal residue" evidence="7">
    <location>
        <position position="1"/>
    </location>
</feature>
<feature type="domain" description="Major facilitator superfamily (MFS) profile" evidence="6">
    <location>
        <begin position="1"/>
        <end position="288"/>
    </location>
</feature>
<dbReference type="OrthoDB" id="9815356at2"/>
<name>A0A3M2LT78_9ACTN</name>
<proteinExistence type="predicted"/>
<gene>
    <name evidence="7" type="ORF">EBO15_25880</name>
</gene>
<dbReference type="EMBL" id="RFFG01000051">
    <property type="protein sequence ID" value="RMI40694.1"/>
    <property type="molecule type" value="Genomic_DNA"/>
</dbReference>
<evidence type="ECO:0000256" key="1">
    <source>
        <dbReference type="ARBA" id="ARBA00004651"/>
    </source>
</evidence>
<feature type="transmembrane region" description="Helical" evidence="5">
    <location>
        <begin position="116"/>
        <end position="137"/>
    </location>
</feature>
<evidence type="ECO:0000313" key="8">
    <source>
        <dbReference type="Proteomes" id="UP000282674"/>
    </source>
</evidence>
<evidence type="ECO:0000256" key="2">
    <source>
        <dbReference type="ARBA" id="ARBA00022692"/>
    </source>
</evidence>
<dbReference type="GO" id="GO:0022857">
    <property type="term" value="F:transmembrane transporter activity"/>
    <property type="evidence" value="ECO:0007669"/>
    <property type="project" value="InterPro"/>
</dbReference>
<dbReference type="Gene3D" id="1.20.1250.20">
    <property type="entry name" value="MFS general substrate transporter like domains"/>
    <property type="match status" value="1"/>
</dbReference>
<dbReference type="PROSITE" id="PS50850">
    <property type="entry name" value="MFS"/>
    <property type="match status" value="1"/>
</dbReference>
<evidence type="ECO:0000256" key="5">
    <source>
        <dbReference type="SAM" id="Phobius"/>
    </source>
</evidence>
<comment type="subcellular location">
    <subcellularLocation>
        <location evidence="1">Cell membrane</location>
        <topology evidence="1">Multi-pass membrane protein</topology>
    </subcellularLocation>
</comment>
<comment type="caution">
    <text evidence="7">The sequence shown here is derived from an EMBL/GenBank/DDBJ whole genome shotgun (WGS) entry which is preliminary data.</text>
</comment>
<dbReference type="PANTHER" id="PTHR42910:SF1">
    <property type="entry name" value="MAJOR FACILITATOR SUPERFAMILY (MFS) PROFILE DOMAIN-CONTAINING PROTEIN"/>
    <property type="match status" value="1"/>
</dbReference>
<feature type="transmembrane region" description="Helical" evidence="5">
    <location>
        <begin position="33"/>
        <end position="52"/>
    </location>
</feature>